<evidence type="ECO:0000313" key="3">
    <source>
        <dbReference type="EMBL" id="RXZ88126.1"/>
    </source>
</evidence>
<feature type="transmembrane region" description="Helical" evidence="1">
    <location>
        <begin position="409"/>
        <end position="428"/>
    </location>
</feature>
<keyword evidence="1" id="KW-0812">Transmembrane</keyword>
<accession>A0A4V1R2S0</accession>
<comment type="caution">
    <text evidence="3">The sequence shown here is derived from an EMBL/GenBank/DDBJ whole genome shotgun (WGS) entry which is preliminary data.</text>
</comment>
<dbReference type="Proteomes" id="UP000292686">
    <property type="component" value="Unassembled WGS sequence"/>
</dbReference>
<dbReference type="Proteomes" id="UP000581087">
    <property type="component" value="Unassembled WGS sequence"/>
</dbReference>
<feature type="transmembrane region" description="Helical" evidence="1">
    <location>
        <begin position="326"/>
        <end position="344"/>
    </location>
</feature>
<evidence type="ECO:0000313" key="2">
    <source>
        <dbReference type="EMBL" id="NYD67677.1"/>
    </source>
</evidence>
<keyword evidence="1" id="KW-0472">Membrane</keyword>
<dbReference type="AlphaFoldDB" id="A0A4V1R2S0"/>
<dbReference type="EMBL" id="SDPM01000001">
    <property type="protein sequence ID" value="RXZ88126.1"/>
    <property type="molecule type" value="Genomic_DNA"/>
</dbReference>
<keyword evidence="4" id="KW-1185">Reference proteome</keyword>
<dbReference type="RefSeq" id="WP_129172390.1">
    <property type="nucleotide sequence ID" value="NZ_JACCBI010000001.1"/>
</dbReference>
<proteinExistence type="predicted"/>
<reference evidence="2 5" key="2">
    <citation type="submission" date="2020-07" db="EMBL/GenBank/DDBJ databases">
        <title>Sequencing the genomes of 1000 actinobacteria strains.</title>
        <authorList>
            <person name="Klenk H.-P."/>
        </authorList>
    </citation>
    <scope>NUCLEOTIDE SEQUENCE [LARGE SCALE GENOMIC DNA]</scope>
    <source>
        <strain evidence="2 5">DSM 23870</strain>
    </source>
</reference>
<evidence type="ECO:0000313" key="4">
    <source>
        <dbReference type="Proteomes" id="UP000292686"/>
    </source>
</evidence>
<evidence type="ECO:0000313" key="5">
    <source>
        <dbReference type="Proteomes" id="UP000581087"/>
    </source>
</evidence>
<feature type="transmembrane region" description="Helical" evidence="1">
    <location>
        <begin position="42"/>
        <end position="63"/>
    </location>
</feature>
<organism evidence="3 4">
    <name type="scientific">Agromyces atrinae</name>
    <dbReference type="NCBI Taxonomy" id="592376"/>
    <lineage>
        <taxon>Bacteria</taxon>
        <taxon>Bacillati</taxon>
        <taxon>Actinomycetota</taxon>
        <taxon>Actinomycetes</taxon>
        <taxon>Micrococcales</taxon>
        <taxon>Microbacteriaceae</taxon>
        <taxon>Agromyces</taxon>
    </lineage>
</organism>
<dbReference type="OrthoDB" id="4350291at2"/>
<feature type="transmembrane region" description="Helical" evidence="1">
    <location>
        <begin position="277"/>
        <end position="306"/>
    </location>
</feature>
<reference evidence="3 4" key="1">
    <citation type="submission" date="2019-01" db="EMBL/GenBank/DDBJ databases">
        <title>Agromyces.</title>
        <authorList>
            <person name="Li J."/>
        </authorList>
    </citation>
    <scope>NUCLEOTIDE SEQUENCE [LARGE SCALE GENOMIC DNA]</scope>
    <source>
        <strain evidence="3 4">DSM 23870</strain>
    </source>
</reference>
<feature type="transmembrane region" description="Helical" evidence="1">
    <location>
        <begin position="386"/>
        <end position="403"/>
    </location>
</feature>
<gene>
    <name evidence="2" type="ORF">BJ972_002196</name>
    <name evidence="3" type="ORF">ESP50_02770</name>
</gene>
<dbReference type="EMBL" id="JACCBI010000001">
    <property type="protein sequence ID" value="NYD67677.1"/>
    <property type="molecule type" value="Genomic_DNA"/>
</dbReference>
<keyword evidence="1" id="KW-1133">Transmembrane helix</keyword>
<protein>
    <submittedName>
        <fullName evidence="3">Uncharacterized protein</fullName>
    </submittedName>
</protein>
<sequence length="446" mass="46415">MTATPDIETLTVRLKAVEAENAALARRIGVDERPRGGWWRSVASTLIIVIATILVPVSIVGAWTRAQLVEEEAFVSTLAPIVDDPAVQQVIIDETMTAVRSQVDFVEVTDAVFDGIIELGMDDRAAAALGLLRQPAAAGMENIVSSSVAAVIESEAFSDVFEMTLRGAHRALTLASTSDGGGVVVLTPDNRLGIAVGPLVEGVKTNLTEQGIGVASLIPVIDRTIIVGSGESLIAIRTGYAVADAVGWWLPVVTLVLFGLGIALARRRSVAVLGSGLGIGLGAASLGATLGIGSLLVASVASQLALSPSAIDVIYTQLIDDMRQTAWIFALVGLIIALVGWVTGRSRAAGRLRRVTDSLTGSARRSLATRGLQTGAFGRWLGRYRVGVRIGLGVLAVVVLFAMRPLTVGHVIGTLIVALLVLLVAELLQRRPDDVAPSAAPAEGDG</sequence>
<feature type="transmembrane region" description="Helical" evidence="1">
    <location>
        <begin position="246"/>
        <end position="265"/>
    </location>
</feature>
<name>A0A4V1R2S0_9MICO</name>
<evidence type="ECO:0000256" key="1">
    <source>
        <dbReference type="SAM" id="Phobius"/>
    </source>
</evidence>